<evidence type="ECO:0000313" key="2">
    <source>
        <dbReference type="Proteomes" id="UP000094172"/>
    </source>
</evidence>
<dbReference type="EMBL" id="LPWE01000011">
    <property type="protein sequence ID" value="ODR95243.1"/>
    <property type="molecule type" value="Genomic_DNA"/>
</dbReference>
<dbReference type="STRING" id="1774970.AUC70_05985"/>
<dbReference type="AlphaFoldDB" id="A0A1E3VNY0"/>
<gene>
    <name evidence="1" type="ORF">AUC70_05985</name>
</gene>
<reference evidence="1 2" key="1">
    <citation type="journal article" date="2016" name="Environ. Microbiol.">
        <title>New Methyloceanibacter diversity from North Sea sediments includes methanotroph containing solely the soluble methane monooxygenase.</title>
        <authorList>
            <person name="Vekeman B."/>
            <person name="Kerckhof F.M."/>
            <person name="Cremers G."/>
            <person name="de Vos P."/>
            <person name="Vandamme P."/>
            <person name="Boon N."/>
            <person name="Op den Camp H.J."/>
            <person name="Heylen K."/>
        </authorList>
    </citation>
    <scope>NUCLEOTIDE SEQUENCE [LARGE SCALE GENOMIC DNA]</scope>
    <source>
        <strain evidence="1 2">R-67176</strain>
    </source>
</reference>
<sequence>MPARPTAPRPAIPGDHVAEFIAKARVNLFTVEQIISPQLLVPTLGTLLSEMEAPVELSIAPALAQLNWPREWRVHVGAAARSSSSA</sequence>
<dbReference type="Proteomes" id="UP000094172">
    <property type="component" value="Unassembled WGS sequence"/>
</dbReference>
<protein>
    <submittedName>
        <fullName evidence="1">Uncharacterized protein</fullName>
    </submittedName>
</protein>
<name>A0A1E3VNY0_9HYPH</name>
<comment type="caution">
    <text evidence="1">The sequence shown here is derived from an EMBL/GenBank/DDBJ whole genome shotgun (WGS) entry which is preliminary data.</text>
</comment>
<organism evidence="1 2">
    <name type="scientific">Methyloceanibacter stevinii</name>
    <dbReference type="NCBI Taxonomy" id="1774970"/>
    <lineage>
        <taxon>Bacteria</taxon>
        <taxon>Pseudomonadati</taxon>
        <taxon>Pseudomonadota</taxon>
        <taxon>Alphaproteobacteria</taxon>
        <taxon>Hyphomicrobiales</taxon>
        <taxon>Hyphomicrobiaceae</taxon>
        <taxon>Methyloceanibacter</taxon>
    </lineage>
</organism>
<proteinExistence type="predicted"/>
<keyword evidence="2" id="KW-1185">Reference proteome</keyword>
<evidence type="ECO:0000313" key="1">
    <source>
        <dbReference type="EMBL" id="ODR95243.1"/>
    </source>
</evidence>
<accession>A0A1E3VNY0</accession>